<dbReference type="Pfam" id="PF02954">
    <property type="entry name" value="HTH_8"/>
    <property type="match status" value="1"/>
</dbReference>
<accession>A0A7C5IYR0</accession>
<dbReference type="InterPro" id="IPR005412">
    <property type="entry name" value="Fis_DNA-bd"/>
</dbReference>
<dbReference type="Gene3D" id="1.10.10.60">
    <property type="entry name" value="Homeodomain-like"/>
    <property type="match status" value="1"/>
</dbReference>
<dbReference type="PRINTS" id="PR01590">
    <property type="entry name" value="HTHFIS"/>
</dbReference>
<gene>
    <name evidence="5" type="primary">fis</name>
    <name evidence="5" type="ORF">ENJ98_04285</name>
</gene>
<dbReference type="InterPro" id="IPR050207">
    <property type="entry name" value="Trans_regulatory_Fis"/>
</dbReference>
<name>A0A7C5IYR0_9GAMM</name>
<evidence type="ECO:0000256" key="3">
    <source>
        <dbReference type="ARBA" id="ARBA00029540"/>
    </source>
</evidence>
<dbReference type="EMBL" id="DROM01000265">
    <property type="protein sequence ID" value="HHH13432.1"/>
    <property type="molecule type" value="Genomic_DNA"/>
</dbReference>
<dbReference type="NCBIfam" id="NF001659">
    <property type="entry name" value="PRK00430.1"/>
    <property type="match status" value="1"/>
</dbReference>
<evidence type="ECO:0000313" key="5">
    <source>
        <dbReference type="EMBL" id="HHH13432.1"/>
    </source>
</evidence>
<evidence type="ECO:0000256" key="1">
    <source>
        <dbReference type="ARBA" id="ARBA00008559"/>
    </source>
</evidence>
<dbReference type="GO" id="GO:0006355">
    <property type="term" value="P:regulation of DNA-templated transcription"/>
    <property type="evidence" value="ECO:0007669"/>
    <property type="project" value="InterPro"/>
</dbReference>
<comment type="caution">
    <text evidence="5">The sequence shown here is derived from an EMBL/GenBank/DDBJ whole genome shotgun (WGS) entry which is preliminary data.</text>
</comment>
<dbReference type="PIRSF" id="PIRSF002097">
    <property type="entry name" value="DNA-binding_Fis"/>
    <property type="match status" value="1"/>
</dbReference>
<dbReference type="InterPro" id="IPR002197">
    <property type="entry name" value="HTH_Fis"/>
</dbReference>
<organism evidence="5">
    <name type="scientific">Thiolapillus brandeum</name>
    <dbReference type="NCBI Taxonomy" id="1076588"/>
    <lineage>
        <taxon>Bacteria</taxon>
        <taxon>Pseudomonadati</taxon>
        <taxon>Pseudomonadota</taxon>
        <taxon>Gammaproteobacteria</taxon>
        <taxon>Chromatiales</taxon>
        <taxon>Sedimenticolaceae</taxon>
        <taxon>Thiolapillus</taxon>
    </lineage>
</organism>
<evidence type="ECO:0000256" key="2">
    <source>
        <dbReference type="ARBA" id="ARBA00023125"/>
    </source>
</evidence>
<dbReference type="InterPro" id="IPR009057">
    <property type="entry name" value="Homeodomain-like_sf"/>
</dbReference>
<dbReference type="GO" id="GO:0043565">
    <property type="term" value="F:sequence-specific DNA binding"/>
    <property type="evidence" value="ECO:0007669"/>
    <property type="project" value="InterPro"/>
</dbReference>
<proteinExistence type="inferred from homology"/>
<feature type="domain" description="DNA binding HTH" evidence="4">
    <location>
        <begin position="56"/>
        <end position="92"/>
    </location>
</feature>
<keyword evidence="2 5" id="KW-0238">DNA-binding</keyword>
<protein>
    <recommendedName>
        <fullName evidence="3">Putative Fis-like DNA-binding protein</fullName>
    </recommendedName>
</protein>
<reference evidence="5" key="1">
    <citation type="journal article" date="2020" name="mSystems">
        <title>Genome- and Community-Level Interaction Insights into Carbon Utilization and Element Cycling Functions of Hydrothermarchaeota in Hydrothermal Sediment.</title>
        <authorList>
            <person name="Zhou Z."/>
            <person name="Liu Y."/>
            <person name="Xu W."/>
            <person name="Pan J."/>
            <person name="Luo Z.H."/>
            <person name="Li M."/>
        </authorList>
    </citation>
    <scope>NUCLEOTIDE SEQUENCE [LARGE SCALE GENOMIC DNA]</scope>
    <source>
        <strain evidence="5">HyVt-535</strain>
    </source>
</reference>
<dbReference type="PANTHER" id="PTHR47918">
    <property type="entry name" value="DNA-BINDING PROTEIN FIS"/>
    <property type="match status" value="1"/>
</dbReference>
<dbReference type="PANTHER" id="PTHR47918:SF1">
    <property type="entry name" value="DNA-BINDING PROTEIN FIS"/>
    <property type="match status" value="1"/>
</dbReference>
<comment type="similarity">
    <text evidence="1">Belongs to the transcriptional regulatory Fis family.</text>
</comment>
<dbReference type="PRINTS" id="PR01591">
    <property type="entry name" value="DNABINDNGFIS"/>
</dbReference>
<dbReference type="SUPFAM" id="SSF46689">
    <property type="entry name" value="Homeodomain-like"/>
    <property type="match status" value="1"/>
</dbReference>
<evidence type="ECO:0000259" key="4">
    <source>
        <dbReference type="Pfam" id="PF02954"/>
    </source>
</evidence>
<sequence length="97" mass="10783">MSFEETGGFSAEEALVVKHRQRAESLADCVREALESYFEQLDGHQAANLYQLVMGEMERPLLQTVMEHTGGNQTRAAALLGISRSTLRKKLAHHGLD</sequence>
<dbReference type="AlphaFoldDB" id="A0A7C5IYR0"/>
<dbReference type="Proteomes" id="UP000886100">
    <property type="component" value="Unassembled WGS sequence"/>
</dbReference>